<evidence type="ECO:0000313" key="3">
    <source>
        <dbReference type="Proteomes" id="UP000308549"/>
    </source>
</evidence>
<dbReference type="AlphaFoldDB" id="A0A4U0TML6"/>
<feature type="region of interest" description="Disordered" evidence="1">
    <location>
        <begin position="1"/>
        <end position="112"/>
    </location>
</feature>
<name>A0A4U0TML6_9PEZI</name>
<evidence type="ECO:0000313" key="2">
    <source>
        <dbReference type="EMBL" id="TKA23218.1"/>
    </source>
</evidence>
<gene>
    <name evidence="2" type="ORF">B0A50_07611</name>
</gene>
<organism evidence="2 3">
    <name type="scientific">Salinomyces thailandicus</name>
    <dbReference type="NCBI Taxonomy" id="706561"/>
    <lineage>
        <taxon>Eukaryota</taxon>
        <taxon>Fungi</taxon>
        <taxon>Dikarya</taxon>
        <taxon>Ascomycota</taxon>
        <taxon>Pezizomycotina</taxon>
        <taxon>Dothideomycetes</taxon>
        <taxon>Dothideomycetidae</taxon>
        <taxon>Mycosphaerellales</taxon>
        <taxon>Teratosphaeriaceae</taxon>
        <taxon>Salinomyces</taxon>
    </lineage>
</organism>
<feature type="region of interest" description="Disordered" evidence="1">
    <location>
        <begin position="219"/>
        <end position="239"/>
    </location>
</feature>
<evidence type="ECO:0000256" key="1">
    <source>
        <dbReference type="SAM" id="MobiDB-lite"/>
    </source>
</evidence>
<dbReference type="EMBL" id="NAJL01000059">
    <property type="protein sequence ID" value="TKA23218.1"/>
    <property type="molecule type" value="Genomic_DNA"/>
</dbReference>
<proteinExistence type="predicted"/>
<feature type="compositionally biased region" description="Low complexity" evidence="1">
    <location>
        <begin position="39"/>
        <end position="48"/>
    </location>
</feature>
<comment type="caution">
    <text evidence="2">The sequence shown here is derived from an EMBL/GenBank/DDBJ whole genome shotgun (WGS) entry which is preliminary data.</text>
</comment>
<dbReference type="OrthoDB" id="3501663at2759"/>
<reference evidence="2 3" key="1">
    <citation type="submission" date="2017-03" db="EMBL/GenBank/DDBJ databases">
        <title>Genomes of endolithic fungi from Antarctica.</title>
        <authorList>
            <person name="Coleine C."/>
            <person name="Masonjones S."/>
            <person name="Stajich J.E."/>
        </authorList>
    </citation>
    <scope>NUCLEOTIDE SEQUENCE [LARGE SCALE GENOMIC DNA]</scope>
    <source>
        <strain evidence="2 3">CCFEE 6315</strain>
    </source>
</reference>
<protein>
    <submittedName>
        <fullName evidence="2">Uncharacterized protein</fullName>
    </submittedName>
</protein>
<accession>A0A4U0TML6</accession>
<feature type="compositionally biased region" description="Basic and acidic residues" evidence="1">
    <location>
        <begin position="26"/>
        <end position="36"/>
    </location>
</feature>
<dbReference type="Proteomes" id="UP000308549">
    <property type="component" value="Unassembled WGS sequence"/>
</dbReference>
<feature type="compositionally biased region" description="Polar residues" evidence="1">
    <location>
        <begin position="70"/>
        <end position="82"/>
    </location>
</feature>
<sequence length="239" mass="26283">MARKKPSKQATPRHPPPQPKAVRPQGRVEKRTKASLEKQAAAAAQANAPLPDAGFFSNLSIRPKYPESPLLQQRADNGSSEMTVEGDERSVSKPTLATPRPEGTAAPSSLARKQEAIARMTKRLGMGIETALEQSMQPKENVGVGAEVWVEKADKYNITIEEMNNRLGQKVNARMEREELQGPQYSAVRVWEVKELGTELKAEGVSLWQPLEVQEAVHKETDGEDEAMGEGAEQGGFRF</sequence>
<keyword evidence="3" id="KW-1185">Reference proteome</keyword>